<dbReference type="EMBL" id="PJNH01000002">
    <property type="protein sequence ID" value="PKR78189.1"/>
    <property type="molecule type" value="Genomic_DNA"/>
</dbReference>
<accession>A0A2I0QV66</accession>
<dbReference type="OrthoDB" id="1649278at2"/>
<dbReference type="NCBIfam" id="TIGR02832">
    <property type="entry name" value="spo_yunB"/>
    <property type="match status" value="1"/>
</dbReference>
<dbReference type="PIRSF" id="PIRSF021383">
    <property type="entry name" value="YunB"/>
    <property type="match status" value="1"/>
</dbReference>
<feature type="transmembrane region" description="Helical" evidence="1">
    <location>
        <begin position="12"/>
        <end position="31"/>
    </location>
</feature>
<gene>
    <name evidence="2" type="primary">yunB</name>
    <name evidence="2" type="ORF">CEY16_09240</name>
</gene>
<keyword evidence="1" id="KW-0472">Membrane</keyword>
<comment type="caution">
    <text evidence="2">The sequence shown here is derived from an EMBL/GenBank/DDBJ whole genome shotgun (WGS) entry which is preliminary data.</text>
</comment>
<sequence>MKKRKPKTFGQILFITFVSFFIAIIFSLWIINKGIEPTLIDIAETKTRVFAREAINEAVSKRIVDDLEVEELVQLEKDDNGNIVSIGWNTVVVNRVLRNTTFRVQNFLKQIERGEISPGDSLDFDLDEDPIIREDTVENYRVIERIPIGQATGNALLANLGPRVPVYFSVIGDVQSDVVREVTEYGINNAMIELSIQIEANVQIVIPFSTKTTVVETSIPVYVGVLQGEVPNYYNNGGRAPDIAIPYEDLPD</sequence>
<keyword evidence="1" id="KW-0812">Transmembrane</keyword>
<protein>
    <submittedName>
        <fullName evidence="2">Sporulation protein YunB</fullName>
    </submittedName>
</protein>
<evidence type="ECO:0000313" key="2">
    <source>
        <dbReference type="EMBL" id="PKR78189.1"/>
    </source>
</evidence>
<evidence type="ECO:0000313" key="3">
    <source>
        <dbReference type="Proteomes" id="UP000243524"/>
    </source>
</evidence>
<keyword evidence="3" id="KW-1185">Reference proteome</keyword>
<evidence type="ECO:0000256" key="1">
    <source>
        <dbReference type="SAM" id="Phobius"/>
    </source>
</evidence>
<proteinExistence type="predicted"/>
<dbReference type="AlphaFoldDB" id="A0A2I0QV66"/>
<keyword evidence="1" id="KW-1133">Transmembrane helix</keyword>
<organism evidence="2 3">
    <name type="scientific">Halalkalibacillus sediminis</name>
    <dbReference type="NCBI Taxonomy" id="2018042"/>
    <lineage>
        <taxon>Bacteria</taxon>
        <taxon>Bacillati</taxon>
        <taxon>Bacillota</taxon>
        <taxon>Bacilli</taxon>
        <taxon>Bacillales</taxon>
        <taxon>Bacillaceae</taxon>
        <taxon>Halalkalibacillus</taxon>
    </lineage>
</organism>
<reference evidence="2 3" key="1">
    <citation type="submission" date="2017-06" db="EMBL/GenBank/DDBJ databases">
        <title>the draft geome sequence of Illustriluteabacillus marina B3227.</title>
        <authorList>
            <person name="He R.-H."/>
            <person name="Du Z.-J."/>
        </authorList>
    </citation>
    <scope>NUCLEOTIDE SEQUENCE [LARGE SCALE GENOMIC DNA]</scope>
    <source>
        <strain evidence="2 3">B3227</strain>
    </source>
</reference>
<dbReference type="InterPro" id="IPR014197">
    <property type="entry name" value="Sporulation_prot_YunB"/>
</dbReference>
<name>A0A2I0QV66_9BACI</name>
<dbReference type="Proteomes" id="UP000243524">
    <property type="component" value="Unassembled WGS sequence"/>
</dbReference>
<dbReference type="Pfam" id="PF09560">
    <property type="entry name" value="Spore_YunB"/>
    <property type="match status" value="1"/>
</dbReference>